<dbReference type="AlphaFoldDB" id="A0A839QBF5"/>
<reference evidence="2 3" key="1">
    <citation type="submission" date="2020-08" db="EMBL/GenBank/DDBJ databases">
        <title>The Agave Microbiome: Exploring the role of microbial communities in plant adaptations to desert environments.</title>
        <authorList>
            <person name="Partida-Martinez L.P."/>
        </authorList>
    </citation>
    <scope>NUCLEOTIDE SEQUENCE [LARGE SCALE GENOMIC DNA]</scope>
    <source>
        <strain evidence="2 3">AT2.18</strain>
    </source>
</reference>
<proteinExistence type="predicted"/>
<evidence type="ECO:0000313" key="3">
    <source>
        <dbReference type="Proteomes" id="UP000550501"/>
    </source>
</evidence>
<protein>
    <submittedName>
        <fullName evidence="2">Uncharacterized protein</fullName>
    </submittedName>
</protein>
<evidence type="ECO:0000313" key="2">
    <source>
        <dbReference type="EMBL" id="MBB2991785.1"/>
    </source>
</evidence>
<keyword evidence="3" id="KW-1185">Reference proteome</keyword>
<comment type="caution">
    <text evidence="2">The sequence shown here is derived from an EMBL/GenBank/DDBJ whole genome shotgun (WGS) entry which is preliminary data.</text>
</comment>
<dbReference type="EMBL" id="JACHVU010000007">
    <property type="protein sequence ID" value="MBB2991785.1"/>
    <property type="molecule type" value="Genomic_DNA"/>
</dbReference>
<evidence type="ECO:0000256" key="1">
    <source>
        <dbReference type="SAM" id="MobiDB-lite"/>
    </source>
</evidence>
<organism evidence="2 3">
    <name type="scientific">Mycolicibacterium iranicum</name>
    <name type="common">Mycobacterium iranicum</name>
    <dbReference type="NCBI Taxonomy" id="912594"/>
    <lineage>
        <taxon>Bacteria</taxon>
        <taxon>Bacillati</taxon>
        <taxon>Actinomycetota</taxon>
        <taxon>Actinomycetes</taxon>
        <taxon>Mycobacteriales</taxon>
        <taxon>Mycobacteriaceae</taxon>
        <taxon>Mycolicibacterium</taxon>
    </lineage>
</organism>
<dbReference type="Proteomes" id="UP000550501">
    <property type="component" value="Unassembled WGS sequence"/>
</dbReference>
<gene>
    <name evidence="2" type="ORF">FHR72_003275</name>
</gene>
<sequence>MSSPVEPMVTETDGEDPAGGVATQQPVVVYNCSRIGRVANPPGFSFTDWFRPSRRRRLS</sequence>
<accession>A0A839QBF5</accession>
<name>A0A839QBF5_MYCIR</name>
<feature type="region of interest" description="Disordered" evidence="1">
    <location>
        <begin position="1"/>
        <end position="23"/>
    </location>
</feature>